<dbReference type="Proteomes" id="UP000789920">
    <property type="component" value="Unassembled WGS sequence"/>
</dbReference>
<reference evidence="1" key="1">
    <citation type="submission" date="2021-06" db="EMBL/GenBank/DDBJ databases">
        <authorList>
            <person name="Kallberg Y."/>
            <person name="Tangrot J."/>
            <person name="Rosling A."/>
        </authorList>
    </citation>
    <scope>NUCLEOTIDE SEQUENCE</scope>
    <source>
        <strain evidence="1">MA461A</strain>
    </source>
</reference>
<comment type="caution">
    <text evidence="1">The sequence shown here is derived from an EMBL/GenBank/DDBJ whole genome shotgun (WGS) entry which is preliminary data.</text>
</comment>
<evidence type="ECO:0000313" key="2">
    <source>
        <dbReference type="Proteomes" id="UP000789920"/>
    </source>
</evidence>
<name>A0ACA9KFX2_9GLOM</name>
<protein>
    <submittedName>
        <fullName evidence="1">27366_t:CDS:1</fullName>
    </submittedName>
</protein>
<accession>A0ACA9KFX2</accession>
<keyword evidence="2" id="KW-1185">Reference proteome</keyword>
<dbReference type="EMBL" id="CAJVQC010000436">
    <property type="protein sequence ID" value="CAG8470484.1"/>
    <property type="molecule type" value="Genomic_DNA"/>
</dbReference>
<organism evidence="1 2">
    <name type="scientific">Racocetra persica</name>
    <dbReference type="NCBI Taxonomy" id="160502"/>
    <lineage>
        <taxon>Eukaryota</taxon>
        <taxon>Fungi</taxon>
        <taxon>Fungi incertae sedis</taxon>
        <taxon>Mucoromycota</taxon>
        <taxon>Glomeromycotina</taxon>
        <taxon>Glomeromycetes</taxon>
        <taxon>Diversisporales</taxon>
        <taxon>Gigasporaceae</taxon>
        <taxon>Racocetra</taxon>
    </lineage>
</organism>
<evidence type="ECO:0000313" key="1">
    <source>
        <dbReference type="EMBL" id="CAG8470484.1"/>
    </source>
</evidence>
<sequence>MEEVVLEQQMNIISQPIVTNLPRQREDQPEIPLKYSNNDDNFFDNYKKEETEEVESYCTNGSADDEELYVNL</sequence>
<proteinExistence type="predicted"/>
<gene>
    <name evidence="1" type="ORF">RPERSI_LOCUS557</name>
</gene>